<evidence type="ECO:0000256" key="12">
    <source>
        <dbReference type="ARBA" id="ARBA00023170"/>
    </source>
</evidence>
<evidence type="ECO:0000256" key="6">
    <source>
        <dbReference type="ARBA" id="ARBA00022692"/>
    </source>
</evidence>
<evidence type="ECO:0000256" key="13">
    <source>
        <dbReference type="ARBA" id="ARBA00023237"/>
    </source>
</evidence>
<reference evidence="19 20" key="1">
    <citation type="submission" date="2020-04" db="EMBL/GenBank/DDBJ databases">
        <title>Ralstonia insidiosa genome sequencing and assembly.</title>
        <authorList>
            <person name="Martins R.C.R."/>
            <person name="Perdigao-Neto L.V."/>
            <person name="Levin A.S.S."/>
            <person name="Costa S.F."/>
        </authorList>
    </citation>
    <scope>NUCLEOTIDE SEQUENCE [LARGE SCALE GENOMIC DNA]</scope>
    <source>
        <strain evidence="19 20">5047</strain>
    </source>
</reference>
<dbReference type="PANTHER" id="PTHR32552">
    <property type="entry name" value="FERRICHROME IRON RECEPTOR-RELATED"/>
    <property type="match status" value="1"/>
</dbReference>
<dbReference type="FunFam" id="2.170.130.10:FF:000001">
    <property type="entry name" value="Catecholate siderophore TonB-dependent receptor"/>
    <property type="match status" value="1"/>
</dbReference>
<dbReference type="NCBIfam" id="TIGR01783">
    <property type="entry name" value="TonB-siderophor"/>
    <property type="match status" value="1"/>
</dbReference>
<dbReference type="InterPro" id="IPR037066">
    <property type="entry name" value="Plug_dom_sf"/>
</dbReference>
<feature type="compositionally biased region" description="Polar residues" evidence="16">
    <location>
        <begin position="94"/>
        <end position="104"/>
    </location>
</feature>
<dbReference type="Pfam" id="PF07715">
    <property type="entry name" value="Plug"/>
    <property type="match status" value="1"/>
</dbReference>
<keyword evidence="7" id="KW-0732">Signal</keyword>
<dbReference type="GO" id="GO:0038023">
    <property type="term" value="F:signaling receptor activity"/>
    <property type="evidence" value="ECO:0007669"/>
    <property type="project" value="InterPro"/>
</dbReference>
<dbReference type="Gene3D" id="2.40.170.20">
    <property type="entry name" value="TonB-dependent receptor, beta-barrel domain"/>
    <property type="match status" value="1"/>
</dbReference>
<dbReference type="Proteomes" id="UP000575469">
    <property type="component" value="Unassembled WGS sequence"/>
</dbReference>
<evidence type="ECO:0000256" key="15">
    <source>
        <dbReference type="RuleBase" id="RU003357"/>
    </source>
</evidence>
<feature type="region of interest" description="Disordered" evidence="16">
    <location>
        <begin position="80"/>
        <end position="104"/>
    </location>
</feature>
<evidence type="ECO:0000256" key="8">
    <source>
        <dbReference type="ARBA" id="ARBA00023004"/>
    </source>
</evidence>
<evidence type="ECO:0000256" key="9">
    <source>
        <dbReference type="ARBA" id="ARBA00023065"/>
    </source>
</evidence>
<dbReference type="SUPFAM" id="SSF56935">
    <property type="entry name" value="Porins"/>
    <property type="match status" value="1"/>
</dbReference>
<dbReference type="InterPro" id="IPR012910">
    <property type="entry name" value="Plug_dom"/>
</dbReference>
<evidence type="ECO:0000256" key="1">
    <source>
        <dbReference type="ARBA" id="ARBA00004571"/>
    </source>
</evidence>
<dbReference type="InterPro" id="IPR000531">
    <property type="entry name" value="Beta-barrel_TonB"/>
</dbReference>
<evidence type="ECO:0000256" key="4">
    <source>
        <dbReference type="ARBA" id="ARBA00022452"/>
    </source>
</evidence>
<gene>
    <name evidence="19" type="ORF">HGR00_09385</name>
</gene>
<keyword evidence="11 14" id="KW-0472">Membrane</keyword>
<evidence type="ECO:0000256" key="7">
    <source>
        <dbReference type="ARBA" id="ARBA00022729"/>
    </source>
</evidence>
<keyword evidence="10 15" id="KW-0798">TonB box</keyword>
<keyword evidence="6 14" id="KW-0812">Transmembrane</keyword>
<dbReference type="InterPro" id="IPR010105">
    <property type="entry name" value="TonB_sidphr_rcpt"/>
</dbReference>
<proteinExistence type="inferred from homology"/>
<evidence type="ECO:0000259" key="18">
    <source>
        <dbReference type="Pfam" id="PF07715"/>
    </source>
</evidence>
<evidence type="ECO:0000256" key="3">
    <source>
        <dbReference type="ARBA" id="ARBA00022448"/>
    </source>
</evidence>
<keyword evidence="9" id="KW-0406">Ion transport</keyword>
<feature type="domain" description="TonB-dependent receptor-like beta-barrel" evidence="17">
    <location>
        <begin position="305"/>
        <end position="722"/>
    </location>
</feature>
<comment type="similarity">
    <text evidence="2 14 15">Belongs to the TonB-dependent receptor family.</text>
</comment>
<protein>
    <submittedName>
        <fullName evidence="19">TonB-dependent siderophore receptor</fullName>
    </submittedName>
</protein>
<evidence type="ECO:0000256" key="2">
    <source>
        <dbReference type="ARBA" id="ARBA00009810"/>
    </source>
</evidence>
<dbReference type="Gene3D" id="2.170.130.10">
    <property type="entry name" value="TonB-dependent receptor, plug domain"/>
    <property type="match status" value="1"/>
</dbReference>
<keyword evidence="13 14" id="KW-0998">Cell outer membrane</keyword>
<dbReference type="InterPro" id="IPR036942">
    <property type="entry name" value="Beta-barrel_TonB_sf"/>
</dbReference>
<organism evidence="19 20">
    <name type="scientific">Ralstonia insidiosa</name>
    <dbReference type="NCBI Taxonomy" id="190721"/>
    <lineage>
        <taxon>Bacteria</taxon>
        <taxon>Pseudomonadati</taxon>
        <taxon>Pseudomonadota</taxon>
        <taxon>Betaproteobacteria</taxon>
        <taxon>Burkholderiales</taxon>
        <taxon>Burkholderiaceae</taxon>
        <taxon>Ralstonia</taxon>
    </lineage>
</organism>
<dbReference type="GO" id="GO:0009279">
    <property type="term" value="C:cell outer membrane"/>
    <property type="evidence" value="ECO:0007669"/>
    <property type="project" value="UniProtKB-SubCell"/>
</dbReference>
<dbReference type="InterPro" id="IPR039426">
    <property type="entry name" value="TonB-dep_rcpt-like"/>
</dbReference>
<evidence type="ECO:0000256" key="11">
    <source>
        <dbReference type="ARBA" id="ARBA00023136"/>
    </source>
</evidence>
<sequence length="753" mass="82863">MGVETTRIFQHTMPKHINATTVFPSETTCPISGPTLRPLALAARLTCAVLLGAALPAQVMAQSTTAEVNATLPTATVVGRSETAQSPGKGFVAKQSSAGTKTDTPIIETPQSISVITQQQLEDQRPRGLSEALNYTTGAFTGLVGAANRYDYVALRGFNDASVNNALLDGLSLQGDQGSYSSFQIDPYFLQRIDVLKGPGSVLFGRASPGGVVSLVSKKPLFQPYHEVEFTVGNRNRVEGAFDISGPVDQNGVMAFRVTGLARGMDSQFQHVREERFAIAPSLAINFTPNTHLLLQAYLQHDPEGSFNSGVPAEGSLFPRNGPNGGRTISRYFFDGDPTVEKFRRTQRMLGYQFEHTFNDAWTARQNFRYIYGDVRMRQIYGYGWADANNLTRYYAGAKEATHAYTVDNQLEGKFTTGPAKHTLLVGLDYQKRHVDGFWESGSADPINAFNPVYGNPGLTGVTATPIDRWLEQTGVYLQDQIAIDRWRFTLGVREDHAKASNLYGTGTPSEWSGSKFTKRAGVVYLFDNGIAPYFSYADGFNPSIRTDQRGNLLQPATAKQFEAGVRYQPKGSSTMLSAAVFNLEQENIANRPSAQVYYVPTGKVRTRGLELEARSQITDNVSLLANYTFTDMKFVESTEGFVGNTPYQAPRHMASVWGDWTFMPGYTAGVGVRYVGTSYGDSANSFKVPPYTLVDLMLRIDLARWDPSLKGARLQLSAKNLFNKAYVASCMNSNYCYWGDARSAMATISYQW</sequence>
<comment type="caution">
    <text evidence="19">The sequence shown here is derived from an EMBL/GenBank/DDBJ whole genome shotgun (WGS) entry which is preliminary data.</text>
</comment>
<evidence type="ECO:0000256" key="16">
    <source>
        <dbReference type="SAM" id="MobiDB-lite"/>
    </source>
</evidence>
<evidence type="ECO:0000256" key="5">
    <source>
        <dbReference type="ARBA" id="ARBA00022496"/>
    </source>
</evidence>
<dbReference type="GO" id="GO:0015344">
    <property type="term" value="F:siderophore uptake transmembrane transporter activity"/>
    <property type="evidence" value="ECO:0007669"/>
    <property type="project" value="TreeGrafter"/>
</dbReference>
<dbReference type="AlphaFoldDB" id="A0A848NXW6"/>
<dbReference type="CDD" id="cd01347">
    <property type="entry name" value="ligand_gated_channel"/>
    <property type="match status" value="1"/>
</dbReference>
<dbReference type="Pfam" id="PF00593">
    <property type="entry name" value="TonB_dep_Rec_b-barrel"/>
    <property type="match status" value="1"/>
</dbReference>
<dbReference type="PANTHER" id="PTHR32552:SF68">
    <property type="entry name" value="FERRICHROME OUTER MEMBRANE TRANSPORTER_PHAGE RECEPTOR"/>
    <property type="match status" value="1"/>
</dbReference>
<evidence type="ECO:0000313" key="19">
    <source>
        <dbReference type="EMBL" id="NMV38120.1"/>
    </source>
</evidence>
<feature type="domain" description="TonB-dependent receptor plug" evidence="18">
    <location>
        <begin position="106"/>
        <end position="212"/>
    </location>
</feature>
<keyword evidence="5" id="KW-0410">Iron transport</keyword>
<accession>A0A848NXW6</accession>
<keyword evidence="3 14" id="KW-0813">Transport</keyword>
<keyword evidence="8" id="KW-0408">Iron</keyword>
<evidence type="ECO:0000313" key="20">
    <source>
        <dbReference type="Proteomes" id="UP000575469"/>
    </source>
</evidence>
<dbReference type="GO" id="GO:0015891">
    <property type="term" value="P:siderophore transport"/>
    <property type="evidence" value="ECO:0007669"/>
    <property type="project" value="InterPro"/>
</dbReference>
<keyword evidence="12 19" id="KW-0675">Receptor</keyword>
<name>A0A848NXW6_9RALS</name>
<evidence type="ECO:0000256" key="10">
    <source>
        <dbReference type="ARBA" id="ARBA00023077"/>
    </source>
</evidence>
<dbReference type="PROSITE" id="PS52016">
    <property type="entry name" value="TONB_DEPENDENT_REC_3"/>
    <property type="match status" value="1"/>
</dbReference>
<evidence type="ECO:0000259" key="17">
    <source>
        <dbReference type="Pfam" id="PF00593"/>
    </source>
</evidence>
<keyword evidence="4 14" id="KW-1134">Transmembrane beta strand</keyword>
<evidence type="ECO:0000256" key="14">
    <source>
        <dbReference type="PROSITE-ProRule" id="PRU01360"/>
    </source>
</evidence>
<comment type="subcellular location">
    <subcellularLocation>
        <location evidence="1 14">Cell outer membrane</location>
        <topology evidence="1 14">Multi-pass membrane protein</topology>
    </subcellularLocation>
</comment>
<dbReference type="EMBL" id="JABBZM010000007">
    <property type="protein sequence ID" value="NMV38120.1"/>
    <property type="molecule type" value="Genomic_DNA"/>
</dbReference>